<keyword evidence="1" id="KW-1133">Transmembrane helix</keyword>
<comment type="caution">
    <text evidence="2">The sequence shown here is derived from an EMBL/GenBank/DDBJ whole genome shotgun (WGS) entry which is preliminary data.</text>
</comment>
<name>A0ABW3KZ61_9BACI</name>
<sequence>MYPILIGIIILVSIIALIGTLYVGKDVNQTIKKYEQNGDSGSSLTTYKGKSSITVLSVIYLITLIVTIALVAVFIF</sequence>
<evidence type="ECO:0000313" key="2">
    <source>
        <dbReference type="EMBL" id="MFD1018366.1"/>
    </source>
</evidence>
<keyword evidence="1" id="KW-0472">Membrane</keyword>
<dbReference type="Proteomes" id="UP001596990">
    <property type="component" value="Unassembled WGS sequence"/>
</dbReference>
<dbReference type="RefSeq" id="WP_386056814.1">
    <property type="nucleotide sequence ID" value="NZ_JBHTKL010000001.1"/>
</dbReference>
<feature type="transmembrane region" description="Helical" evidence="1">
    <location>
        <begin position="53"/>
        <end position="75"/>
    </location>
</feature>
<evidence type="ECO:0000313" key="3">
    <source>
        <dbReference type="Proteomes" id="UP001596990"/>
    </source>
</evidence>
<keyword evidence="1" id="KW-0812">Transmembrane</keyword>
<protein>
    <recommendedName>
        <fullName evidence="4">Protein-export membrane protein SecG</fullName>
    </recommendedName>
</protein>
<reference evidence="3" key="1">
    <citation type="journal article" date="2019" name="Int. J. Syst. Evol. Microbiol.">
        <title>The Global Catalogue of Microorganisms (GCM) 10K type strain sequencing project: providing services to taxonomists for standard genome sequencing and annotation.</title>
        <authorList>
            <consortium name="The Broad Institute Genomics Platform"/>
            <consortium name="The Broad Institute Genome Sequencing Center for Infectious Disease"/>
            <person name="Wu L."/>
            <person name="Ma J."/>
        </authorList>
    </citation>
    <scope>NUCLEOTIDE SEQUENCE [LARGE SCALE GENOMIC DNA]</scope>
    <source>
        <strain evidence="3">CCUG 56607</strain>
    </source>
</reference>
<evidence type="ECO:0008006" key="4">
    <source>
        <dbReference type="Google" id="ProtNLM"/>
    </source>
</evidence>
<organism evidence="2 3">
    <name type="scientific">Thalassobacillus hwangdonensis</name>
    <dbReference type="NCBI Taxonomy" id="546108"/>
    <lineage>
        <taxon>Bacteria</taxon>
        <taxon>Bacillati</taxon>
        <taxon>Bacillota</taxon>
        <taxon>Bacilli</taxon>
        <taxon>Bacillales</taxon>
        <taxon>Bacillaceae</taxon>
        <taxon>Thalassobacillus</taxon>
    </lineage>
</organism>
<evidence type="ECO:0000256" key="1">
    <source>
        <dbReference type="SAM" id="Phobius"/>
    </source>
</evidence>
<feature type="transmembrane region" description="Helical" evidence="1">
    <location>
        <begin position="6"/>
        <end position="24"/>
    </location>
</feature>
<proteinExistence type="predicted"/>
<keyword evidence="3" id="KW-1185">Reference proteome</keyword>
<accession>A0ABW3KZ61</accession>
<gene>
    <name evidence="2" type="ORF">ACFQ2J_04050</name>
</gene>
<dbReference type="EMBL" id="JBHTKL010000001">
    <property type="protein sequence ID" value="MFD1018366.1"/>
    <property type="molecule type" value="Genomic_DNA"/>
</dbReference>